<dbReference type="GeneID" id="111490318"/>
<accession>A0A6J1JZU4</accession>
<protein>
    <submittedName>
        <fullName evidence="3">Uncharacterized protein LOC111490318</fullName>
    </submittedName>
</protein>
<gene>
    <name evidence="3" type="primary">LOC111490318</name>
</gene>
<evidence type="ECO:0000256" key="1">
    <source>
        <dbReference type="SAM" id="MobiDB-lite"/>
    </source>
</evidence>
<proteinExistence type="predicted"/>
<reference evidence="3" key="1">
    <citation type="submission" date="2025-08" db="UniProtKB">
        <authorList>
            <consortium name="RefSeq"/>
        </authorList>
    </citation>
    <scope>IDENTIFICATION</scope>
    <source>
        <tissue evidence="3">Young leaves</tissue>
    </source>
</reference>
<evidence type="ECO:0000313" key="2">
    <source>
        <dbReference type="Proteomes" id="UP000504608"/>
    </source>
</evidence>
<feature type="region of interest" description="Disordered" evidence="1">
    <location>
        <begin position="44"/>
        <end position="101"/>
    </location>
</feature>
<keyword evidence="2" id="KW-1185">Reference proteome</keyword>
<dbReference type="OrthoDB" id="1916329at2759"/>
<feature type="compositionally biased region" description="Low complexity" evidence="1">
    <location>
        <begin position="92"/>
        <end position="101"/>
    </location>
</feature>
<evidence type="ECO:0000313" key="3">
    <source>
        <dbReference type="RefSeq" id="XP_022994676.1"/>
    </source>
</evidence>
<organism evidence="2 3">
    <name type="scientific">Cucurbita maxima</name>
    <name type="common">Pumpkin</name>
    <name type="synonym">Winter squash</name>
    <dbReference type="NCBI Taxonomy" id="3661"/>
    <lineage>
        <taxon>Eukaryota</taxon>
        <taxon>Viridiplantae</taxon>
        <taxon>Streptophyta</taxon>
        <taxon>Embryophyta</taxon>
        <taxon>Tracheophyta</taxon>
        <taxon>Spermatophyta</taxon>
        <taxon>Magnoliopsida</taxon>
        <taxon>eudicotyledons</taxon>
        <taxon>Gunneridae</taxon>
        <taxon>Pentapetalae</taxon>
        <taxon>rosids</taxon>
        <taxon>fabids</taxon>
        <taxon>Cucurbitales</taxon>
        <taxon>Cucurbitaceae</taxon>
        <taxon>Cucurbiteae</taxon>
        <taxon>Cucurbita</taxon>
    </lineage>
</organism>
<dbReference type="Proteomes" id="UP000504608">
    <property type="component" value="Unplaced"/>
</dbReference>
<dbReference type="AlphaFoldDB" id="A0A6J1JZU4"/>
<name>A0A6J1JZU4_CUCMA</name>
<sequence length="158" mass="17353">MISKERRSSESLCEKSMLLVANLIKLSSSISFAKTANEVTAGSRAAVRQSRGNPAKTPLIPGSRRLQEPQSRAKPIYVTKPGGGGFQIGHGSPRYSSPSPSSYLIREESDFIEANVDGWASEYIEKVHKNRKNLDESTAKKPYSIAESRLRRASSARN</sequence>
<dbReference type="RefSeq" id="XP_022994676.1">
    <property type="nucleotide sequence ID" value="XM_023138908.1"/>
</dbReference>
<dbReference type="KEGG" id="cmax:111490318"/>